<name>A0A504YRR9_FASGI</name>
<dbReference type="AlphaFoldDB" id="A0A504YRR9"/>
<sequence>MMEAVHYVEQLCQRRANSKAPQQFDYCPQISTPSLVVSTILNVDLRIPWEHEQRRLVREGKHHYALCLRPTVKVCKTRRDALLSIKRASSTYERVPYIVCVNHQKQSLEYCVQNGHFAEKLRAAKIAKTSNYGQQFPLLIRNCISNYKSRQKVTEDYETYQCLEQLLSTLEKIKVQFWSNTDKGTGARFVRLLKLQDVTHNFIREQLTDQPRTKNTLSNNASAVSKFRCFRAQER</sequence>
<protein>
    <submittedName>
        <fullName evidence="1">Uncharacterized protein</fullName>
    </submittedName>
</protein>
<accession>A0A504YRR9</accession>
<reference evidence="1 2" key="1">
    <citation type="submission" date="2019-04" db="EMBL/GenBank/DDBJ databases">
        <title>Annotation for the trematode Fasciola gigantica.</title>
        <authorList>
            <person name="Choi Y.-J."/>
        </authorList>
    </citation>
    <scope>NUCLEOTIDE SEQUENCE [LARGE SCALE GENOMIC DNA]</scope>
    <source>
        <strain evidence="1">Uganda_cow_1</strain>
    </source>
</reference>
<proteinExistence type="predicted"/>
<evidence type="ECO:0000313" key="1">
    <source>
        <dbReference type="EMBL" id="TPP62876.1"/>
    </source>
</evidence>
<keyword evidence="2" id="KW-1185">Reference proteome</keyword>
<comment type="caution">
    <text evidence="1">The sequence shown here is derived from an EMBL/GenBank/DDBJ whole genome shotgun (WGS) entry which is preliminary data.</text>
</comment>
<organism evidence="1 2">
    <name type="scientific">Fasciola gigantica</name>
    <name type="common">Giant liver fluke</name>
    <dbReference type="NCBI Taxonomy" id="46835"/>
    <lineage>
        <taxon>Eukaryota</taxon>
        <taxon>Metazoa</taxon>
        <taxon>Spiralia</taxon>
        <taxon>Lophotrochozoa</taxon>
        <taxon>Platyhelminthes</taxon>
        <taxon>Trematoda</taxon>
        <taxon>Digenea</taxon>
        <taxon>Plagiorchiida</taxon>
        <taxon>Echinostomata</taxon>
        <taxon>Echinostomatoidea</taxon>
        <taxon>Fasciolidae</taxon>
        <taxon>Fasciola</taxon>
    </lineage>
</organism>
<gene>
    <name evidence="1" type="ORF">FGIG_11459</name>
</gene>
<dbReference type="Proteomes" id="UP000316759">
    <property type="component" value="Unassembled WGS sequence"/>
</dbReference>
<evidence type="ECO:0000313" key="2">
    <source>
        <dbReference type="Proteomes" id="UP000316759"/>
    </source>
</evidence>
<dbReference type="EMBL" id="SUNJ01006346">
    <property type="protein sequence ID" value="TPP62876.1"/>
    <property type="molecule type" value="Genomic_DNA"/>
</dbReference>